<comment type="caution">
    <text evidence="2">The sequence shown here is derived from an EMBL/GenBank/DDBJ whole genome shotgun (WGS) entry which is preliminary data.</text>
</comment>
<dbReference type="Proteomes" id="UP000011682">
    <property type="component" value="Unassembled WGS sequence"/>
</dbReference>
<evidence type="ECO:0000256" key="1">
    <source>
        <dbReference type="SAM" id="MobiDB-lite"/>
    </source>
</evidence>
<gene>
    <name evidence="2" type="ORF">D187_007981</name>
</gene>
<dbReference type="CDD" id="cd21417">
    <property type="entry name" value="AvrRxo1"/>
    <property type="match status" value="1"/>
</dbReference>
<organism evidence="2 3">
    <name type="scientific">Cystobacter fuscus (strain ATCC 25194 / DSM 2262 / NBRC 100088 / M29)</name>
    <dbReference type="NCBI Taxonomy" id="1242864"/>
    <lineage>
        <taxon>Bacteria</taxon>
        <taxon>Pseudomonadati</taxon>
        <taxon>Myxococcota</taxon>
        <taxon>Myxococcia</taxon>
        <taxon>Myxococcales</taxon>
        <taxon>Cystobacterineae</taxon>
        <taxon>Archangiaceae</taxon>
        <taxon>Cystobacter</taxon>
    </lineage>
</organism>
<dbReference type="Gene3D" id="3.40.50.300">
    <property type="entry name" value="P-loop containing nucleotide triphosphate hydrolases"/>
    <property type="match status" value="1"/>
</dbReference>
<proteinExistence type="predicted"/>
<feature type="region of interest" description="Disordered" evidence="1">
    <location>
        <begin position="1"/>
        <end position="21"/>
    </location>
</feature>
<reference evidence="2" key="1">
    <citation type="submission" date="2013-05" db="EMBL/GenBank/DDBJ databases">
        <title>Genome assembly of Cystobacter fuscus DSM 2262.</title>
        <authorList>
            <person name="Sharma G."/>
            <person name="Khatri I."/>
            <person name="Kaur C."/>
            <person name="Mayilraj S."/>
            <person name="Subramanian S."/>
        </authorList>
    </citation>
    <scope>NUCLEOTIDE SEQUENCE [LARGE SCALE GENOMIC DNA]</scope>
    <source>
        <strain evidence="2">DSM 2262</strain>
    </source>
</reference>
<dbReference type="EMBL" id="ANAH02000066">
    <property type="protein sequence ID" value="EPX56639.1"/>
    <property type="molecule type" value="Genomic_DNA"/>
</dbReference>
<keyword evidence="3" id="KW-1185">Reference proteome</keyword>
<dbReference type="NCBIfam" id="NF041405">
    <property type="entry name" value="XopAJ"/>
    <property type="match status" value="1"/>
</dbReference>
<name>S9Q5R3_CYSF2</name>
<sequence>MLAMVRRRSPPPYDDLSKVIANSGGKLSTTEVFSNPAEGHQGRKPNYAQTERFLLQPGNWHPERAQIQQRLGQQRKDAANRLSDVMAAHGHPNTIVAVMGNTAAGKTTALRTLDNFAHLGAHLDGAINPDPIKADLVQLARKPDGQNTISHKQAHQEGNVISQRVEYDMLKTKGSSLVYDKRFAKRHEFSEMLRTAEQHDKKVQIVDIDSGLTRSAVRVLMRPIDSAEPRVPFNAVAEGFIGTRVNREEVLRGRPDEVASDGTRVRGFKGVIDNPRVTSYDLFVPDNKGTPVRVAYKRDGVWHGPKTQEQEQLFDRSVKSNPYKSVEVARRIVIDSNFIHKQVEEAPEAFKAPMREALSRFQGMTLEQALDAHSRKIN</sequence>
<dbReference type="PHI-base" id="PHI:6481"/>
<evidence type="ECO:0000313" key="3">
    <source>
        <dbReference type="Proteomes" id="UP000011682"/>
    </source>
</evidence>
<dbReference type="eggNOG" id="COG0645">
    <property type="taxonomic scope" value="Bacteria"/>
</dbReference>
<evidence type="ECO:0000313" key="2">
    <source>
        <dbReference type="EMBL" id="EPX56639.1"/>
    </source>
</evidence>
<accession>S9Q5R3</accession>
<dbReference type="AlphaFoldDB" id="S9Q5R3"/>
<protein>
    <submittedName>
        <fullName evidence="2">Avirulence protein AvrRxo1</fullName>
    </submittedName>
</protein>
<dbReference type="InterPro" id="IPR027417">
    <property type="entry name" value="P-loop_NTPase"/>
</dbReference>